<comment type="caution">
    <text evidence="3">The sequence shown here is derived from an EMBL/GenBank/DDBJ whole genome shotgun (WGS) entry which is preliminary data.</text>
</comment>
<dbReference type="EMBL" id="JAEHOC010000043">
    <property type="protein sequence ID" value="KAG2427100.1"/>
    <property type="molecule type" value="Genomic_DNA"/>
</dbReference>
<evidence type="ECO:0000313" key="4">
    <source>
        <dbReference type="Proteomes" id="UP000650467"/>
    </source>
</evidence>
<accession>A0A835SV00</accession>
<evidence type="ECO:0000256" key="1">
    <source>
        <dbReference type="SAM" id="MobiDB-lite"/>
    </source>
</evidence>
<gene>
    <name evidence="3" type="ORF">HXX76_012611</name>
</gene>
<feature type="region of interest" description="Disordered" evidence="1">
    <location>
        <begin position="91"/>
        <end position="144"/>
    </location>
</feature>
<protein>
    <recommendedName>
        <fullName evidence="2">Pherophorin domain-containing protein</fullName>
    </recommendedName>
</protein>
<dbReference type="OrthoDB" id="555876at2759"/>
<sequence>MNATVLAVTRAGIGVQLVSSKIAHGLVRNLGLDDVAAADGARVCITLSTNNEGRGCTTLEDLCVPPPGAPAGTCNVALYDTSIRCCPTSTAQLGGTTRSPPPRSPPPPPSPPTDCPPQPGYTLLPDTNWEGMPGWTGGQEDGGEAAHALCDADPACTHWNNWGYWITGPAKTYFEYGALCVYVKAGKEMFATKTTDYYCGYSTTAAAATYVTASDAPLAALMPPAAVSGRAGFILEQLYTSYLHGWSSNFTGPLHGGYAGGSGATSVDLADRRGGNKIVAVRTCCAGGSWGNGAQTVQFKTARGKVLYAGSSTVCSTPQEWVPVPVGYRFAGVRTQTKAGSSENYVHRIAFVVASIKPKTY</sequence>
<reference evidence="3" key="1">
    <citation type="journal article" date="2020" name="bioRxiv">
        <title>Comparative genomics of Chlamydomonas.</title>
        <authorList>
            <person name="Craig R.J."/>
            <person name="Hasan A.R."/>
            <person name="Ness R.W."/>
            <person name="Keightley P.D."/>
        </authorList>
    </citation>
    <scope>NUCLEOTIDE SEQUENCE</scope>
    <source>
        <strain evidence="3">SAG 7.73</strain>
    </source>
</reference>
<organism evidence="3 4">
    <name type="scientific">Chlamydomonas incerta</name>
    <dbReference type="NCBI Taxonomy" id="51695"/>
    <lineage>
        <taxon>Eukaryota</taxon>
        <taxon>Viridiplantae</taxon>
        <taxon>Chlorophyta</taxon>
        <taxon>core chlorophytes</taxon>
        <taxon>Chlorophyceae</taxon>
        <taxon>CS clade</taxon>
        <taxon>Chlamydomonadales</taxon>
        <taxon>Chlamydomonadaceae</taxon>
        <taxon>Chlamydomonas</taxon>
    </lineage>
</organism>
<keyword evidence="4" id="KW-1185">Reference proteome</keyword>
<feature type="domain" description="Pherophorin" evidence="2">
    <location>
        <begin position="27"/>
        <end position="87"/>
    </location>
</feature>
<dbReference type="InterPro" id="IPR024616">
    <property type="entry name" value="Pherophorin"/>
</dbReference>
<name>A0A835SV00_CHLIN</name>
<dbReference type="AlphaFoldDB" id="A0A835SV00"/>
<dbReference type="Proteomes" id="UP000650467">
    <property type="component" value="Unassembled WGS sequence"/>
</dbReference>
<proteinExistence type="predicted"/>
<dbReference type="Pfam" id="PF12499">
    <property type="entry name" value="DUF3707"/>
    <property type="match status" value="1"/>
</dbReference>
<feature type="compositionally biased region" description="Pro residues" evidence="1">
    <location>
        <begin position="99"/>
        <end position="119"/>
    </location>
</feature>
<evidence type="ECO:0000259" key="2">
    <source>
        <dbReference type="Pfam" id="PF12499"/>
    </source>
</evidence>
<evidence type="ECO:0000313" key="3">
    <source>
        <dbReference type="EMBL" id="KAG2427100.1"/>
    </source>
</evidence>